<gene>
    <name evidence="1" type="ORF">UFOPK2992_00109</name>
</gene>
<reference evidence="1" key="1">
    <citation type="submission" date="2020-05" db="EMBL/GenBank/DDBJ databases">
        <authorList>
            <person name="Chiriac C."/>
            <person name="Salcher M."/>
            <person name="Ghai R."/>
            <person name="Kavagutti S V."/>
        </authorList>
    </citation>
    <scope>NUCLEOTIDE SEQUENCE</scope>
</reference>
<dbReference type="AlphaFoldDB" id="A0A6J6WXM2"/>
<dbReference type="EMBL" id="CAFAAI010000007">
    <property type="protein sequence ID" value="CAB4786697.1"/>
    <property type="molecule type" value="Genomic_DNA"/>
</dbReference>
<name>A0A6J6WXM2_9ZZZZ</name>
<accession>A0A6J6WXM2</accession>
<protein>
    <submittedName>
        <fullName evidence="1">Unannotated protein</fullName>
    </submittedName>
</protein>
<sequence>MRAGPNDYRHTIFLLTQATKEPIDATLSEIDPVKQAPSKIAAAVNLVCNGGLSGTIWAN</sequence>
<proteinExistence type="predicted"/>
<evidence type="ECO:0000313" key="1">
    <source>
        <dbReference type="EMBL" id="CAB4786697.1"/>
    </source>
</evidence>
<organism evidence="1">
    <name type="scientific">freshwater metagenome</name>
    <dbReference type="NCBI Taxonomy" id="449393"/>
    <lineage>
        <taxon>unclassified sequences</taxon>
        <taxon>metagenomes</taxon>
        <taxon>ecological metagenomes</taxon>
    </lineage>
</organism>